<keyword evidence="2" id="KW-1185">Reference proteome</keyword>
<dbReference type="InterPro" id="IPR019076">
    <property type="entry name" value="Spore_lipoprot_YhcN/YlaJ-like"/>
</dbReference>
<name>A0A1S2LUW0_9BACI</name>
<comment type="caution">
    <text evidence="1">The sequence shown here is derived from an EMBL/GenBank/DDBJ whole genome shotgun (WGS) entry which is preliminary data.</text>
</comment>
<dbReference type="Pfam" id="PF09580">
    <property type="entry name" value="Spore_YhcN_YlaJ"/>
    <property type="match status" value="1"/>
</dbReference>
<dbReference type="PROSITE" id="PS51257">
    <property type="entry name" value="PROKAR_LIPOPROTEIN"/>
    <property type="match status" value="1"/>
</dbReference>
<dbReference type="OrthoDB" id="2885813at2"/>
<evidence type="ECO:0000313" key="1">
    <source>
        <dbReference type="EMBL" id="OIJ16299.1"/>
    </source>
</evidence>
<organism evidence="1 2">
    <name type="scientific">Anaerobacillus arseniciselenatis</name>
    <dbReference type="NCBI Taxonomy" id="85682"/>
    <lineage>
        <taxon>Bacteria</taxon>
        <taxon>Bacillati</taxon>
        <taxon>Bacillota</taxon>
        <taxon>Bacilli</taxon>
        <taxon>Bacillales</taxon>
        <taxon>Bacillaceae</taxon>
        <taxon>Anaerobacillus</taxon>
    </lineage>
</organism>
<dbReference type="Proteomes" id="UP000180098">
    <property type="component" value="Unassembled WGS sequence"/>
</dbReference>
<gene>
    <name evidence="1" type="ORF">BKP35_02705</name>
</gene>
<sequence>MKKTFFFSILILVSVITACNIGGQAEEVKPLFIGANKVFDQTIADESKQLVLSMEEVVEVKGVNKEENIYIAAKVKQFDRFFLDRIRNEAHDKIKKRFPEANVHVSTDKKVFLELEKLERKIYQNKINKENVEKQIKKIEDFMTG</sequence>
<evidence type="ECO:0000313" key="2">
    <source>
        <dbReference type="Proteomes" id="UP000180098"/>
    </source>
</evidence>
<proteinExistence type="predicted"/>
<accession>A0A1S2LUW0</accession>
<dbReference type="AlphaFoldDB" id="A0A1S2LUW0"/>
<evidence type="ECO:0008006" key="3">
    <source>
        <dbReference type="Google" id="ProtNLM"/>
    </source>
</evidence>
<reference evidence="1 2" key="1">
    <citation type="submission" date="2016-10" db="EMBL/GenBank/DDBJ databases">
        <title>Draft genome sequences of four alkaliphilic bacteria belonging to the Anaerobacillus genus.</title>
        <authorList>
            <person name="Bassil N.M."/>
            <person name="Lloyd J.R."/>
        </authorList>
    </citation>
    <scope>NUCLEOTIDE SEQUENCE [LARGE SCALE GENOMIC DNA]</scope>
    <source>
        <strain evidence="1 2">DSM 15340</strain>
    </source>
</reference>
<protein>
    <recommendedName>
        <fullName evidence="3">Sporulation protein</fullName>
    </recommendedName>
</protein>
<dbReference type="EMBL" id="MLQQ01000001">
    <property type="protein sequence ID" value="OIJ16299.1"/>
    <property type="molecule type" value="Genomic_DNA"/>
</dbReference>